<dbReference type="AlphaFoldDB" id="B0TDE9"/>
<evidence type="ECO:0000313" key="2">
    <source>
        <dbReference type="Proteomes" id="UP000008550"/>
    </source>
</evidence>
<keyword evidence="2" id="KW-1185">Reference proteome</keyword>
<name>B0TDE9_HELMI</name>
<organism evidence="1 2">
    <name type="scientific">Heliobacterium modesticaldum (strain ATCC 51547 / Ice1)</name>
    <dbReference type="NCBI Taxonomy" id="498761"/>
    <lineage>
        <taxon>Bacteria</taxon>
        <taxon>Bacillati</taxon>
        <taxon>Bacillota</taxon>
        <taxon>Clostridia</taxon>
        <taxon>Eubacteriales</taxon>
        <taxon>Heliobacteriaceae</taxon>
        <taxon>Heliomicrobium</taxon>
    </lineage>
</organism>
<accession>B0TDE9</accession>
<dbReference type="Proteomes" id="UP000008550">
    <property type="component" value="Chromosome"/>
</dbReference>
<dbReference type="HOGENOM" id="CLU_3136401_0_0_9"/>
<sequence length="49" mass="5889">MVIEVKKPRLFEVEEYQVTIGDYVHDHLLSSLDDVERFITDYFTKDTRP</sequence>
<protein>
    <submittedName>
        <fullName evidence="1">Uncharacterized protein</fullName>
    </submittedName>
</protein>
<evidence type="ECO:0000313" key="1">
    <source>
        <dbReference type="EMBL" id="ABZ84190.1"/>
    </source>
</evidence>
<dbReference type="EMBL" id="CP000930">
    <property type="protein sequence ID" value="ABZ84190.1"/>
    <property type="molecule type" value="Genomic_DNA"/>
</dbReference>
<proteinExistence type="predicted"/>
<dbReference type="KEGG" id="hmo:HM1_1620"/>
<reference evidence="1 2" key="1">
    <citation type="journal article" date="2008" name="J. Bacteriol.">
        <title>The genome of Heliobacterium modesticaldum, a phototrophic representative of the Firmicutes containing the simplest photosynthetic apparatus.</title>
        <authorList>
            <person name="Sattley W.M."/>
            <person name="Madigan M.T."/>
            <person name="Swingley W.D."/>
            <person name="Cheung P.C."/>
            <person name="Clocksin K.M."/>
            <person name="Conrad A.L."/>
            <person name="Dejesa L.C."/>
            <person name="Honchak B.M."/>
            <person name="Jung D.O."/>
            <person name="Karbach L.E."/>
            <person name="Kurdoglu A."/>
            <person name="Lahiri S."/>
            <person name="Mastrian S.D."/>
            <person name="Page L.E."/>
            <person name="Taylor H.L."/>
            <person name="Wang Z.T."/>
            <person name="Raymond J."/>
            <person name="Chen M."/>
            <person name="Blankenship R.E."/>
            <person name="Touchman J.W."/>
        </authorList>
    </citation>
    <scope>NUCLEOTIDE SEQUENCE [LARGE SCALE GENOMIC DNA]</scope>
    <source>
        <strain evidence="2">ATCC 51547 / Ice1</strain>
    </source>
</reference>
<gene>
    <name evidence="1" type="ORF">HM1_1620</name>
</gene>